<dbReference type="InterPro" id="IPR004468">
    <property type="entry name" value="CTP_synthase"/>
</dbReference>
<evidence type="ECO:0000256" key="8">
    <source>
        <dbReference type="ARBA" id="ARBA00022975"/>
    </source>
</evidence>
<evidence type="ECO:0000256" key="9">
    <source>
        <dbReference type="ARBA" id="ARBA00047781"/>
    </source>
</evidence>
<dbReference type="GO" id="GO:0019856">
    <property type="term" value="P:pyrimidine nucleobase biosynthetic process"/>
    <property type="evidence" value="ECO:0007669"/>
    <property type="project" value="TreeGrafter"/>
</dbReference>
<dbReference type="Gene3D" id="3.40.50.880">
    <property type="match status" value="1"/>
</dbReference>
<evidence type="ECO:0000256" key="5">
    <source>
        <dbReference type="ARBA" id="ARBA00022741"/>
    </source>
</evidence>
<dbReference type="STRING" id="234267.Acid_1187"/>
<evidence type="ECO:0000256" key="4">
    <source>
        <dbReference type="ARBA" id="ARBA00022598"/>
    </source>
</evidence>
<organism evidence="11">
    <name type="scientific">Solibacter usitatus (strain Ellin6076)</name>
    <dbReference type="NCBI Taxonomy" id="234267"/>
    <lineage>
        <taxon>Bacteria</taxon>
        <taxon>Pseudomonadati</taxon>
        <taxon>Acidobacteriota</taxon>
        <taxon>Terriglobia</taxon>
        <taxon>Bryobacterales</taxon>
        <taxon>Solibacteraceae</taxon>
        <taxon>Candidatus Solibacter</taxon>
    </lineage>
</organism>
<dbReference type="PANTHER" id="PTHR11550">
    <property type="entry name" value="CTP SYNTHASE"/>
    <property type="match status" value="1"/>
</dbReference>
<protein>
    <recommendedName>
        <fullName evidence="3">CTP synthase (glutamine hydrolyzing)</fullName>
        <ecNumber evidence="3">6.3.4.2</ecNumber>
    </recommendedName>
</protein>
<comment type="pathway">
    <text evidence="1">Pyrimidine metabolism; CTP biosynthesis via de novo pathway; CTP from UDP: step 2/2.</text>
</comment>
<evidence type="ECO:0000259" key="10">
    <source>
        <dbReference type="Pfam" id="PF00117"/>
    </source>
</evidence>
<dbReference type="EMBL" id="CP000473">
    <property type="protein sequence ID" value="ABJ82181.1"/>
    <property type="molecule type" value="Genomic_DNA"/>
</dbReference>
<reference evidence="11" key="1">
    <citation type="submission" date="2006-10" db="EMBL/GenBank/DDBJ databases">
        <title>Complete sequence of Solibacter usitatus Ellin6076.</title>
        <authorList>
            <consortium name="US DOE Joint Genome Institute"/>
            <person name="Copeland A."/>
            <person name="Lucas S."/>
            <person name="Lapidus A."/>
            <person name="Barry K."/>
            <person name="Detter J.C."/>
            <person name="Glavina del Rio T."/>
            <person name="Hammon N."/>
            <person name="Israni S."/>
            <person name="Dalin E."/>
            <person name="Tice H."/>
            <person name="Pitluck S."/>
            <person name="Thompson L.S."/>
            <person name="Brettin T."/>
            <person name="Bruce D."/>
            <person name="Han C."/>
            <person name="Tapia R."/>
            <person name="Gilna P."/>
            <person name="Schmutz J."/>
            <person name="Larimer F."/>
            <person name="Land M."/>
            <person name="Hauser L."/>
            <person name="Kyrpides N."/>
            <person name="Mikhailova N."/>
            <person name="Janssen P.H."/>
            <person name="Kuske C.R."/>
            <person name="Richardson P."/>
        </authorList>
    </citation>
    <scope>NUCLEOTIDE SEQUENCE</scope>
    <source>
        <strain evidence="11">Ellin6076</strain>
    </source>
</reference>
<dbReference type="eggNOG" id="COG0504">
    <property type="taxonomic scope" value="Bacteria"/>
</dbReference>
<dbReference type="InterPro" id="IPR029062">
    <property type="entry name" value="Class_I_gatase-like"/>
</dbReference>
<evidence type="ECO:0000256" key="2">
    <source>
        <dbReference type="ARBA" id="ARBA00007533"/>
    </source>
</evidence>
<keyword evidence="7" id="KW-0315">Glutamine amidotransferase</keyword>
<dbReference type="GO" id="GO:0044210">
    <property type="term" value="P:'de novo' CTP biosynthetic process"/>
    <property type="evidence" value="ECO:0007669"/>
    <property type="project" value="UniProtKB-UniPathway"/>
</dbReference>
<evidence type="ECO:0000256" key="1">
    <source>
        <dbReference type="ARBA" id="ARBA00005171"/>
    </source>
</evidence>
<feature type="domain" description="Glutamine amidotransferase" evidence="10">
    <location>
        <begin position="34"/>
        <end position="208"/>
    </location>
</feature>
<dbReference type="GO" id="GO:0005829">
    <property type="term" value="C:cytosol"/>
    <property type="evidence" value="ECO:0007669"/>
    <property type="project" value="TreeGrafter"/>
</dbReference>
<dbReference type="Pfam" id="PF00117">
    <property type="entry name" value="GATase"/>
    <property type="match status" value="1"/>
</dbReference>
<dbReference type="EC" id="6.3.4.2" evidence="3"/>
<dbReference type="GO" id="GO:0005524">
    <property type="term" value="F:ATP binding"/>
    <property type="evidence" value="ECO:0007669"/>
    <property type="project" value="UniProtKB-KW"/>
</dbReference>
<dbReference type="AlphaFoldDB" id="Q029U5"/>
<gene>
    <name evidence="11" type="ordered locus">Acid_1187</name>
</gene>
<dbReference type="NCBIfam" id="NF004836">
    <property type="entry name" value="PRK06186.1"/>
    <property type="match status" value="1"/>
</dbReference>
<dbReference type="GO" id="GO:0003883">
    <property type="term" value="F:CTP synthase activity"/>
    <property type="evidence" value="ECO:0007669"/>
    <property type="project" value="UniProtKB-EC"/>
</dbReference>
<dbReference type="OrthoDB" id="3286005at2"/>
<comment type="similarity">
    <text evidence="2">Belongs to the CTP synthase family.</text>
</comment>
<keyword evidence="4 11" id="KW-0436">Ligase</keyword>
<proteinExistence type="inferred from homology"/>
<dbReference type="KEGG" id="sus:Acid_1187"/>
<keyword evidence="5" id="KW-0547">Nucleotide-binding</keyword>
<dbReference type="UniPathway" id="UPA00159">
    <property type="reaction ID" value="UER00277"/>
</dbReference>
<keyword evidence="6" id="KW-0067">ATP-binding</keyword>
<evidence type="ECO:0000256" key="3">
    <source>
        <dbReference type="ARBA" id="ARBA00012291"/>
    </source>
</evidence>
<accession>Q029U5</accession>
<dbReference type="HOGENOM" id="CLU_081279_0_0_0"/>
<keyword evidence="8" id="KW-0665">Pyrimidine biosynthesis</keyword>
<sequence>MHSAIRVALVGDFNELQRAHQAIPRALSAAMEGGVETVWISTDSVARGDSLAGFDGLWCVPGMPYRSADGAISAIRFARTSNMPFLGTSAGFQYALIEYARNAMGFTDADHQKSNPRASMPLITPLDTGLAGVKSRVRFTRGSHLHNAYRAPESVEEYHCSFGLNGRYRRLIESGPLTVTAIDDQHDVRAVELDGHPFFVATLFQPEMRTPASPLVGAFVTACQRRHDRLTKAAS</sequence>
<comment type="catalytic activity">
    <reaction evidence="9">
        <text>UTP + L-glutamine + ATP + H2O = CTP + L-glutamate + ADP + phosphate + 2 H(+)</text>
        <dbReference type="Rhea" id="RHEA:26426"/>
        <dbReference type="ChEBI" id="CHEBI:15377"/>
        <dbReference type="ChEBI" id="CHEBI:15378"/>
        <dbReference type="ChEBI" id="CHEBI:29985"/>
        <dbReference type="ChEBI" id="CHEBI:30616"/>
        <dbReference type="ChEBI" id="CHEBI:37563"/>
        <dbReference type="ChEBI" id="CHEBI:43474"/>
        <dbReference type="ChEBI" id="CHEBI:46398"/>
        <dbReference type="ChEBI" id="CHEBI:58359"/>
        <dbReference type="ChEBI" id="CHEBI:456216"/>
        <dbReference type="EC" id="6.3.4.2"/>
    </reaction>
</comment>
<dbReference type="SUPFAM" id="SSF52317">
    <property type="entry name" value="Class I glutamine amidotransferase-like"/>
    <property type="match status" value="1"/>
</dbReference>
<dbReference type="InParanoid" id="Q029U5"/>
<dbReference type="InterPro" id="IPR017926">
    <property type="entry name" value="GATASE"/>
</dbReference>
<name>Q029U5_SOLUE</name>
<evidence type="ECO:0000256" key="6">
    <source>
        <dbReference type="ARBA" id="ARBA00022840"/>
    </source>
</evidence>
<evidence type="ECO:0000313" key="11">
    <source>
        <dbReference type="EMBL" id="ABJ82181.1"/>
    </source>
</evidence>
<dbReference type="GO" id="GO:0042802">
    <property type="term" value="F:identical protein binding"/>
    <property type="evidence" value="ECO:0007669"/>
    <property type="project" value="TreeGrafter"/>
</dbReference>
<evidence type="ECO:0000256" key="7">
    <source>
        <dbReference type="ARBA" id="ARBA00022962"/>
    </source>
</evidence>
<dbReference type="PANTHER" id="PTHR11550:SF0">
    <property type="entry name" value="CTP SYNTHASE-RELATED"/>
    <property type="match status" value="1"/>
</dbReference>